<gene>
    <name evidence="1" type="ORF">MSHO_59180</name>
</gene>
<evidence type="ECO:0000313" key="1">
    <source>
        <dbReference type="EMBL" id="BBX60573.1"/>
    </source>
</evidence>
<reference evidence="1 2" key="1">
    <citation type="journal article" date="2019" name="Emerg. Microbes Infect.">
        <title>Comprehensive subspecies identification of 175 nontuberculous mycobacteria species based on 7547 genomic profiles.</title>
        <authorList>
            <person name="Matsumoto Y."/>
            <person name="Kinjo T."/>
            <person name="Motooka D."/>
            <person name="Nabeya D."/>
            <person name="Jung N."/>
            <person name="Uechi K."/>
            <person name="Horii T."/>
            <person name="Iida T."/>
            <person name="Fujita J."/>
            <person name="Nakamura S."/>
        </authorList>
    </citation>
    <scope>NUCLEOTIDE SEQUENCE [LARGE SCALE GENOMIC DNA]</scope>
    <source>
        <strain evidence="1 2">JCM 12657</strain>
    </source>
</reference>
<evidence type="ECO:0000313" key="2">
    <source>
        <dbReference type="Proteomes" id="UP000467164"/>
    </source>
</evidence>
<protein>
    <submittedName>
        <fullName evidence="1">Uncharacterized protein</fullName>
    </submittedName>
</protein>
<organism evidence="1 2">
    <name type="scientific">Mycobacterium shottsii</name>
    <dbReference type="NCBI Taxonomy" id="133549"/>
    <lineage>
        <taxon>Bacteria</taxon>
        <taxon>Bacillati</taxon>
        <taxon>Actinomycetota</taxon>
        <taxon>Actinomycetes</taxon>
        <taxon>Mycobacteriales</taxon>
        <taxon>Mycobacteriaceae</taxon>
        <taxon>Mycobacterium</taxon>
        <taxon>Mycobacterium ulcerans group</taxon>
    </lineage>
</organism>
<dbReference type="KEGG" id="msho:MSHO_59180"/>
<sequence length="73" mass="7909">MRETPGQYANRIPCPVRVSDEVGGEICGWPTACQGGFDGWQESVRVALTQPPRIAHGVQDLCCGVTRFGWGFG</sequence>
<accession>A0A7I7LMG4</accession>
<proteinExistence type="predicted"/>
<dbReference type="AlphaFoldDB" id="A0A7I7LMG4"/>
<dbReference type="Proteomes" id="UP000467164">
    <property type="component" value="Chromosome"/>
</dbReference>
<dbReference type="RefSeq" id="WP_198966122.1">
    <property type="nucleotide sequence ID" value="NZ_AP022572.1"/>
</dbReference>
<name>A0A7I7LMG4_9MYCO</name>
<dbReference type="EMBL" id="AP022572">
    <property type="protein sequence ID" value="BBX60573.1"/>
    <property type="molecule type" value="Genomic_DNA"/>
</dbReference>
<keyword evidence="2" id="KW-1185">Reference proteome</keyword>